<evidence type="ECO:0000259" key="2">
    <source>
        <dbReference type="PROSITE" id="PS00028"/>
    </source>
</evidence>
<evidence type="ECO:0000313" key="4">
    <source>
        <dbReference type="Proteomes" id="UP001549920"/>
    </source>
</evidence>
<dbReference type="InterPro" id="IPR048365">
    <property type="entry name" value="TNP-like_RNaseH_N"/>
</dbReference>
<evidence type="ECO:0000313" key="3">
    <source>
        <dbReference type="EMBL" id="KAL0871820.1"/>
    </source>
</evidence>
<dbReference type="PANTHER" id="PTHR47577">
    <property type="entry name" value="THAP DOMAIN-CONTAINING PROTEIN 6"/>
    <property type="match status" value="1"/>
</dbReference>
<dbReference type="Pfam" id="PF21787">
    <property type="entry name" value="TNP-like_RNaseH_N"/>
    <property type="match status" value="1"/>
</dbReference>
<dbReference type="InterPro" id="IPR048367">
    <property type="entry name" value="TNP-like_RNaseH_C"/>
</dbReference>
<dbReference type="PANTHER" id="PTHR47577:SF2">
    <property type="entry name" value="THAP DOMAIN CONTAINING 9"/>
    <property type="match status" value="1"/>
</dbReference>
<dbReference type="InterPro" id="IPR021896">
    <property type="entry name" value="THAP9-like_HTH"/>
</dbReference>
<dbReference type="PROSITE" id="PS00028">
    <property type="entry name" value="ZINC_FINGER_C2H2_1"/>
    <property type="match status" value="1"/>
</dbReference>
<gene>
    <name evidence="3" type="ORF">ABMA27_004299</name>
</gene>
<dbReference type="InterPro" id="IPR013087">
    <property type="entry name" value="Znf_C2H2_type"/>
</dbReference>
<comment type="caution">
    <text evidence="3">The sequence shown here is derived from an EMBL/GenBank/DDBJ whole genome shotgun (WGS) entry which is preliminary data.</text>
</comment>
<dbReference type="EMBL" id="JBEUOH010000016">
    <property type="protein sequence ID" value="KAL0871820.1"/>
    <property type="molecule type" value="Genomic_DNA"/>
</dbReference>
<sequence length="877" mass="101607">MDTGIPALAFEDSENRSVFEHDYTAKPRKRHSDHTYCGPLPLIELQPSEVGTIEFNMPSTSAVAKPDTLNSEHQYIPDFNMPSTSKKDAKSDTLTSEHQLISSYNMPATSVAAEVVVPKPDTLHSVHQLKKAQSRNPCRTHTEPKRNFYADNLKAESNTQYKKLLNEYQKAKKQLTYANRVKRALKFSKTENFEKLTCNMNPIARKILWMQVHLCTKKTKGRRFTDEEKMIALAIMKQSPRSYKFLRRIFILPSGRTINKLISNLKVDSGINSQIFRAIKTEVENWPEAKKYCSVIFDEVALEPGLSYEKHRDKICGFVELETKSHNYADHALVFMLRGALHKWQQPITFYFCEGATSSLILKNILKEVVAEVVKTGLVPVALISDQGTAFQSALNKLKDDTRRQQIVENKNIDDTIIIEGHVLHVIYDPPHLIKGLRNNFLNKDITYKGKTSKWTDIVDVYKTDCKHAEMRMLHKLNDEHVIPDKIKKMKVTHYVDGTEVSPTLRNTSETVSFFDDLFDSCNGSALSRNKAKPLRQAVTKNSKHHEFWKGAVNRLENTKFIDNNKKECTVPSQKNFVTTIKSLTRLWKFFETKGFKIMRPRYFNSDPIENFFGQVRAYSFRNNDPNCQAFKNIFRSLLITRFIHFHSDTYNCEDAMGDQIIKLKNLFVQSEEERVIPTPLPLSSLHIDELGSPEQNVLEEARRERLNVHSRAYTAGWVVRECLKKVKCVDCKKCLTQKNQSAVHKWISHREFKNFKNNEKLTYPSEDAVRYFSYIVKETNEYLDANPNTNNICEKIYKETSKYSFDFLKCLTHKRAIHQYFVLITSKLCVINWCSIINKILRGVDIARLNKNTITCMQNKALEKYKKKLKNKKLNK</sequence>
<protein>
    <recommendedName>
        <fullName evidence="2">C2H2-type domain-containing protein</fullName>
    </recommendedName>
</protein>
<evidence type="ECO:0000256" key="1">
    <source>
        <dbReference type="SAM" id="Coils"/>
    </source>
</evidence>
<keyword evidence="4" id="KW-1185">Reference proteome</keyword>
<dbReference type="Proteomes" id="UP001549920">
    <property type="component" value="Unassembled WGS sequence"/>
</dbReference>
<name>A0ABR3HN32_LOXSC</name>
<accession>A0ABR3HN32</accession>
<organism evidence="3 4">
    <name type="scientific">Loxostege sticticalis</name>
    <name type="common">Beet webworm moth</name>
    <dbReference type="NCBI Taxonomy" id="481309"/>
    <lineage>
        <taxon>Eukaryota</taxon>
        <taxon>Metazoa</taxon>
        <taxon>Ecdysozoa</taxon>
        <taxon>Arthropoda</taxon>
        <taxon>Hexapoda</taxon>
        <taxon>Insecta</taxon>
        <taxon>Pterygota</taxon>
        <taxon>Neoptera</taxon>
        <taxon>Endopterygota</taxon>
        <taxon>Lepidoptera</taxon>
        <taxon>Glossata</taxon>
        <taxon>Ditrysia</taxon>
        <taxon>Pyraloidea</taxon>
        <taxon>Crambidae</taxon>
        <taxon>Pyraustinae</taxon>
        <taxon>Loxostege</taxon>
    </lineage>
</organism>
<dbReference type="Pfam" id="PF12017">
    <property type="entry name" value="Tnp_P_element"/>
    <property type="match status" value="1"/>
</dbReference>
<feature type="coiled-coil region" evidence="1">
    <location>
        <begin position="154"/>
        <end position="181"/>
    </location>
</feature>
<keyword evidence="1" id="KW-0175">Coiled coil</keyword>
<reference evidence="3 4" key="1">
    <citation type="submission" date="2024-06" db="EMBL/GenBank/DDBJ databases">
        <title>A chromosome-level genome assembly of beet webworm, Loxostege sticticalis.</title>
        <authorList>
            <person name="Zhang Y."/>
        </authorList>
    </citation>
    <scope>NUCLEOTIDE SEQUENCE [LARGE SCALE GENOMIC DNA]</scope>
    <source>
        <strain evidence="3">AQ026</strain>
        <tissue evidence="3">Whole body</tissue>
    </source>
</reference>
<feature type="domain" description="C2H2-type" evidence="2">
    <location>
        <begin position="729"/>
        <end position="750"/>
    </location>
</feature>
<proteinExistence type="predicted"/>
<dbReference type="Pfam" id="PF21789">
    <property type="entry name" value="TNP-like_RNaseH_C"/>
    <property type="match status" value="1"/>
</dbReference>